<sequence>MIIVKCAKCKRKVFKYLKIGKGKLWHCWKERIIEDYSVRNGDEVRCKCGNLIGIEQRKWVKLKQHSFTYSGTAVK</sequence>
<name>A0A235BRV0_UNCW3</name>
<organism evidence="1 2">
    <name type="scientific">candidate division WOR-3 bacterium JGI_Cruoil_03_44_89</name>
    <dbReference type="NCBI Taxonomy" id="1973748"/>
    <lineage>
        <taxon>Bacteria</taxon>
        <taxon>Bacteria division WOR-3</taxon>
    </lineage>
</organism>
<comment type="caution">
    <text evidence="1">The sequence shown here is derived from an EMBL/GenBank/DDBJ whole genome shotgun (WGS) entry which is preliminary data.</text>
</comment>
<dbReference type="EMBL" id="NOZQ01000152">
    <property type="protein sequence ID" value="OYD14926.1"/>
    <property type="molecule type" value="Genomic_DNA"/>
</dbReference>
<dbReference type="AlphaFoldDB" id="A0A235BRV0"/>
<gene>
    <name evidence="1" type="ORF">CH333_07040</name>
</gene>
<protein>
    <submittedName>
        <fullName evidence="1">Uncharacterized protein</fullName>
    </submittedName>
</protein>
<proteinExistence type="predicted"/>
<evidence type="ECO:0000313" key="2">
    <source>
        <dbReference type="Proteomes" id="UP000215215"/>
    </source>
</evidence>
<accession>A0A235BRV0</accession>
<reference evidence="1 2" key="1">
    <citation type="submission" date="2017-07" db="EMBL/GenBank/DDBJ databases">
        <title>Recovery of genomes from metagenomes via a dereplication, aggregation, and scoring strategy.</title>
        <authorList>
            <person name="Sieber C.M."/>
            <person name="Probst A.J."/>
            <person name="Sharrar A."/>
            <person name="Thomas B.C."/>
            <person name="Hess M."/>
            <person name="Tringe S.G."/>
            <person name="Banfield J.F."/>
        </authorList>
    </citation>
    <scope>NUCLEOTIDE SEQUENCE [LARGE SCALE GENOMIC DNA]</scope>
    <source>
        <strain evidence="1">JGI_Cruoil_03_44_89</strain>
    </source>
</reference>
<dbReference type="Proteomes" id="UP000215215">
    <property type="component" value="Unassembled WGS sequence"/>
</dbReference>
<evidence type="ECO:0000313" key="1">
    <source>
        <dbReference type="EMBL" id="OYD14926.1"/>
    </source>
</evidence>